<evidence type="ECO:0000256" key="1">
    <source>
        <dbReference type="ARBA" id="ARBA00007447"/>
    </source>
</evidence>
<dbReference type="InterPro" id="IPR001969">
    <property type="entry name" value="Aspartic_peptidase_AS"/>
</dbReference>
<dbReference type="InterPro" id="IPR001461">
    <property type="entry name" value="Aspartic_peptidase_A1"/>
</dbReference>
<gene>
    <name evidence="9" type="ORF">EW145_g104</name>
</gene>
<dbReference type="PROSITE" id="PS51767">
    <property type="entry name" value="PEPTIDASE_A1"/>
    <property type="match status" value="1"/>
</dbReference>
<comment type="similarity">
    <text evidence="1 7">Belongs to the peptidase A1 family.</text>
</comment>
<dbReference type="GO" id="GO:0004190">
    <property type="term" value="F:aspartic-type endopeptidase activity"/>
    <property type="evidence" value="ECO:0007669"/>
    <property type="project" value="UniProtKB-KW"/>
</dbReference>
<evidence type="ECO:0000256" key="7">
    <source>
        <dbReference type="RuleBase" id="RU000454"/>
    </source>
</evidence>
<feature type="active site" evidence="5">
    <location>
        <position position="333"/>
    </location>
</feature>
<evidence type="ECO:0000313" key="10">
    <source>
        <dbReference type="Proteomes" id="UP000308199"/>
    </source>
</evidence>
<keyword evidence="3 7" id="KW-0064">Aspartyl protease</keyword>
<dbReference type="CDD" id="cd05471">
    <property type="entry name" value="pepsin_like"/>
    <property type="match status" value="1"/>
</dbReference>
<dbReference type="GO" id="GO:0006508">
    <property type="term" value="P:proteolysis"/>
    <property type="evidence" value="ECO:0007669"/>
    <property type="project" value="UniProtKB-KW"/>
</dbReference>
<comment type="caution">
    <text evidence="9">The sequence shown here is derived from an EMBL/GenBank/DDBJ whole genome shotgun (WGS) entry which is preliminary data.</text>
</comment>
<evidence type="ECO:0000256" key="6">
    <source>
        <dbReference type="PIRSR" id="PIRSR601461-2"/>
    </source>
</evidence>
<dbReference type="FunFam" id="2.40.70.10:FF:000115">
    <property type="entry name" value="Lysosomal aspartic protease"/>
    <property type="match status" value="1"/>
</dbReference>
<feature type="disulfide bond" evidence="6">
    <location>
        <begin position="165"/>
        <end position="169"/>
    </location>
</feature>
<dbReference type="Pfam" id="PF00026">
    <property type="entry name" value="Asp"/>
    <property type="match status" value="1"/>
</dbReference>
<dbReference type="AlphaFoldDB" id="A0A4S4LLF3"/>
<dbReference type="InterPro" id="IPR021109">
    <property type="entry name" value="Peptidase_aspartic_dom_sf"/>
</dbReference>
<accession>A0A4S4LLF3</accession>
<reference evidence="9 10" key="1">
    <citation type="submission" date="2019-02" db="EMBL/GenBank/DDBJ databases">
        <title>Genome sequencing of the rare red list fungi Phellinidium pouzarii.</title>
        <authorList>
            <person name="Buettner E."/>
            <person name="Kellner H."/>
        </authorList>
    </citation>
    <scope>NUCLEOTIDE SEQUENCE [LARGE SCALE GENOMIC DNA]</scope>
    <source>
        <strain evidence="9 10">DSM 108285</strain>
    </source>
</reference>
<feature type="domain" description="Peptidase A1" evidence="8">
    <location>
        <begin position="134"/>
        <end position="453"/>
    </location>
</feature>
<keyword evidence="4 7" id="KW-0378">Hydrolase</keyword>
<dbReference type="PROSITE" id="PS00141">
    <property type="entry name" value="ASP_PROTEASE"/>
    <property type="match status" value="1"/>
</dbReference>
<dbReference type="PANTHER" id="PTHR47966:SF51">
    <property type="entry name" value="BETA-SITE APP-CLEAVING ENZYME, ISOFORM A-RELATED"/>
    <property type="match status" value="1"/>
</dbReference>
<name>A0A4S4LLF3_9AGAM</name>
<evidence type="ECO:0000259" key="8">
    <source>
        <dbReference type="PROSITE" id="PS51767"/>
    </source>
</evidence>
<dbReference type="Proteomes" id="UP000308199">
    <property type="component" value="Unassembled WGS sequence"/>
</dbReference>
<evidence type="ECO:0000256" key="3">
    <source>
        <dbReference type="ARBA" id="ARBA00022750"/>
    </source>
</evidence>
<feature type="active site" evidence="5">
    <location>
        <position position="152"/>
    </location>
</feature>
<evidence type="ECO:0000256" key="2">
    <source>
        <dbReference type="ARBA" id="ARBA00022670"/>
    </source>
</evidence>
<protein>
    <recommendedName>
        <fullName evidence="8">Peptidase A1 domain-containing protein</fullName>
    </recommendedName>
</protein>
<dbReference type="Gene3D" id="2.40.70.10">
    <property type="entry name" value="Acid Proteases"/>
    <property type="match status" value="2"/>
</dbReference>
<organism evidence="9 10">
    <name type="scientific">Phellinidium pouzarii</name>
    <dbReference type="NCBI Taxonomy" id="167371"/>
    <lineage>
        <taxon>Eukaryota</taxon>
        <taxon>Fungi</taxon>
        <taxon>Dikarya</taxon>
        <taxon>Basidiomycota</taxon>
        <taxon>Agaricomycotina</taxon>
        <taxon>Agaricomycetes</taxon>
        <taxon>Hymenochaetales</taxon>
        <taxon>Hymenochaetaceae</taxon>
        <taxon>Phellinidium</taxon>
    </lineage>
</organism>
<dbReference type="EMBL" id="SGPK01000002">
    <property type="protein sequence ID" value="THH12231.1"/>
    <property type="molecule type" value="Genomic_DNA"/>
</dbReference>
<sequence>MAYYSHSNPPHLNDSNRVHQVSSAMHTVTKFATALALLPILTSATPTPRLSSSRVIPLSKRSSLSDDAGVIDINALHSQVEHMRGKISLGFSNYEKNMGRPHPNFIPSVSVPPIDVDKRSTGSLALMNDNRQLWQGNVSVGTPAKKFSVDFDTGSSDLFLPGSTCGSTCAGHTVYNTSSSSTAKDYGKKFTLAYGDGSMVSGEQYTDTVSLGTGLTVTQQRIGYAKQYSSGFAKSRFPPDGLLGMAFQQISNFNSSPVFQTLISQKQSSASTFGFTLLPSGSELYLGGIDTSKISGSLTYTPVTQVGYWQIKLGGASVGSKSIFSTPVDAIVDTGTTLLIGDSKNVKNIYAAIPGSKNATSTIGQGFYTIPCNAVPNNISLVLGGQKFTISAAALNLGAVSAGSNNCVGGIMADDSEGFWILGDVFLSNVYTSFFFFVHATAFDIANQRVGFGSLK</sequence>
<keyword evidence="2 7" id="KW-0645">Protease</keyword>
<evidence type="ECO:0000256" key="4">
    <source>
        <dbReference type="ARBA" id="ARBA00022801"/>
    </source>
</evidence>
<keyword evidence="6" id="KW-1015">Disulfide bond</keyword>
<dbReference type="OrthoDB" id="15189at2759"/>
<proteinExistence type="inferred from homology"/>
<dbReference type="SUPFAM" id="SSF50630">
    <property type="entry name" value="Acid proteases"/>
    <property type="match status" value="1"/>
</dbReference>
<dbReference type="PANTHER" id="PTHR47966">
    <property type="entry name" value="BETA-SITE APP-CLEAVING ENZYME, ISOFORM A-RELATED"/>
    <property type="match status" value="1"/>
</dbReference>
<dbReference type="InterPro" id="IPR034164">
    <property type="entry name" value="Pepsin-like_dom"/>
</dbReference>
<dbReference type="PRINTS" id="PR00792">
    <property type="entry name" value="PEPSIN"/>
</dbReference>
<evidence type="ECO:0000313" key="9">
    <source>
        <dbReference type="EMBL" id="THH12231.1"/>
    </source>
</evidence>
<dbReference type="InterPro" id="IPR033121">
    <property type="entry name" value="PEPTIDASE_A1"/>
</dbReference>
<keyword evidence="10" id="KW-1185">Reference proteome</keyword>
<evidence type="ECO:0000256" key="5">
    <source>
        <dbReference type="PIRSR" id="PIRSR601461-1"/>
    </source>
</evidence>